<proteinExistence type="predicted"/>
<sequence length="161" mass="15892">MVLPIAGLLLTACGLVTVTKHPQGAPACTAGDMQALPAIPTPPPLGTVAVRVGVANLGDYPCTISGAPHVAIGGLSPRPRTLVVTPSGPGDPLVLAPGDQAVATVAAPMGPNFTCAAGAAPTRPPVLLVGVPDDLVAMKMADGSNFTECGDAVTVSPWQAF</sequence>
<keyword evidence="3" id="KW-1185">Reference proteome</keyword>
<dbReference type="Proteomes" id="UP001589810">
    <property type="component" value="Unassembled WGS sequence"/>
</dbReference>
<dbReference type="RefSeq" id="WP_273936129.1">
    <property type="nucleotide sequence ID" value="NZ_CP097263.1"/>
</dbReference>
<evidence type="ECO:0000313" key="3">
    <source>
        <dbReference type="Proteomes" id="UP001589810"/>
    </source>
</evidence>
<feature type="domain" description="DUF4232" evidence="1">
    <location>
        <begin position="45"/>
        <end position="159"/>
    </location>
</feature>
<gene>
    <name evidence="2" type="ORF">ACFFH7_24440</name>
</gene>
<comment type="caution">
    <text evidence="2">The sequence shown here is derived from an EMBL/GenBank/DDBJ whole genome shotgun (WGS) entry which is preliminary data.</text>
</comment>
<dbReference type="InterPro" id="IPR025326">
    <property type="entry name" value="DUF4232"/>
</dbReference>
<dbReference type="Pfam" id="PF14016">
    <property type="entry name" value="DUF4232"/>
    <property type="match status" value="1"/>
</dbReference>
<name>A0ABV6MXY4_9PSEU</name>
<reference evidence="2 3" key="1">
    <citation type="submission" date="2024-09" db="EMBL/GenBank/DDBJ databases">
        <authorList>
            <person name="Sun Q."/>
            <person name="Mori K."/>
        </authorList>
    </citation>
    <scope>NUCLEOTIDE SEQUENCE [LARGE SCALE GENOMIC DNA]</scope>
    <source>
        <strain evidence="2 3">TBRC 1432</strain>
    </source>
</reference>
<accession>A0ABV6MXY4</accession>
<evidence type="ECO:0000313" key="2">
    <source>
        <dbReference type="EMBL" id="MFC0544676.1"/>
    </source>
</evidence>
<protein>
    <submittedName>
        <fullName evidence="2">DUF4232 domain-containing protein</fullName>
    </submittedName>
</protein>
<evidence type="ECO:0000259" key="1">
    <source>
        <dbReference type="Pfam" id="PF14016"/>
    </source>
</evidence>
<dbReference type="EMBL" id="JBHLUD010000007">
    <property type="protein sequence ID" value="MFC0544676.1"/>
    <property type="molecule type" value="Genomic_DNA"/>
</dbReference>
<organism evidence="2 3">
    <name type="scientific">Kutzneria chonburiensis</name>
    <dbReference type="NCBI Taxonomy" id="1483604"/>
    <lineage>
        <taxon>Bacteria</taxon>
        <taxon>Bacillati</taxon>
        <taxon>Actinomycetota</taxon>
        <taxon>Actinomycetes</taxon>
        <taxon>Pseudonocardiales</taxon>
        <taxon>Pseudonocardiaceae</taxon>
        <taxon>Kutzneria</taxon>
    </lineage>
</organism>